<sequence>MRGATVPRAVAVCGAPGVGKSALIEGLLPLLRAARIRTAVVRRTKALAPGPLPGAEADRLLAAGALGCAVYDERRSLVVRQGCAAESHFISQFRDADLVLLEGFDHSFWPKLELVRPPVSDRAVCDPSTLLAVVTDAPFSLYGVPTLPLSPGAVSAFLTGWLRRQRGEPEPAGAPPAAPAPADRGGRAAVLSVSDAAYAGERPDAAGPVAVRCLNGAGWRVVSTGLLPCDRAMLGAELRRLCGGADLVITVGGCGLSRWDCAPEAACDAAERAVPGLSAALRAGWLALSQNAVLDRGTAMIRGGALIVNLPGDPAVLPALLETLLAAVGDNAVF</sequence>
<dbReference type="SMART" id="SM00852">
    <property type="entry name" value="MoCF_biosynth"/>
    <property type="match status" value="1"/>
</dbReference>
<dbReference type="Pfam" id="PF00994">
    <property type="entry name" value="MoCF_biosynth"/>
    <property type="match status" value="1"/>
</dbReference>
<dbReference type="GO" id="GO:0005525">
    <property type="term" value="F:GTP binding"/>
    <property type="evidence" value="ECO:0007669"/>
    <property type="project" value="InterPro"/>
</dbReference>
<evidence type="ECO:0000313" key="4">
    <source>
        <dbReference type="EMBL" id="MBC5736224.1"/>
    </source>
</evidence>
<dbReference type="SUPFAM" id="SSF52540">
    <property type="entry name" value="P-loop containing nucleoside triphosphate hydrolases"/>
    <property type="match status" value="1"/>
</dbReference>
<dbReference type="Gene3D" id="3.40.50.300">
    <property type="entry name" value="P-loop containing nucleotide triphosphate hydrolases"/>
    <property type="match status" value="1"/>
</dbReference>
<reference evidence="4" key="1">
    <citation type="submission" date="2020-08" db="EMBL/GenBank/DDBJ databases">
        <title>Genome public.</title>
        <authorList>
            <person name="Liu C."/>
            <person name="Sun Q."/>
        </authorList>
    </citation>
    <scope>NUCLEOTIDE SEQUENCE</scope>
    <source>
        <strain evidence="4">NSJ-52</strain>
    </source>
</reference>
<protein>
    <submittedName>
        <fullName evidence="4">Molybdopterin-guanine dinucleotide biosynthesis protein MobB</fullName>
    </submittedName>
</protein>
<dbReference type="EMBL" id="JACOPQ010000002">
    <property type="protein sequence ID" value="MBC5736224.1"/>
    <property type="molecule type" value="Genomic_DNA"/>
</dbReference>
<dbReference type="PANTHER" id="PTHR43764:SF1">
    <property type="entry name" value="MOLYBDOPTERIN MOLYBDOTRANSFERASE"/>
    <property type="match status" value="1"/>
</dbReference>
<dbReference type="GO" id="GO:0006777">
    <property type="term" value="P:Mo-molybdopterin cofactor biosynthetic process"/>
    <property type="evidence" value="ECO:0007669"/>
    <property type="project" value="UniProtKB-KW"/>
</dbReference>
<dbReference type="InterPro" id="IPR001453">
    <property type="entry name" value="MoaB/Mog_dom"/>
</dbReference>
<dbReference type="Gene3D" id="3.40.980.10">
    <property type="entry name" value="MoaB/Mog-like domain"/>
    <property type="match status" value="1"/>
</dbReference>
<proteinExistence type="predicted"/>
<dbReference type="RefSeq" id="WP_186918584.1">
    <property type="nucleotide sequence ID" value="NZ_JACOPQ010000002.1"/>
</dbReference>
<organism evidence="4 5">
    <name type="scientific">Lawsonibacter faecis</name>
    <dbReference type="NCBI Taxonomy" id="2763052"/>
    <lineage>
        <taxon>Bacteria</taxon>
        <taxon>Bacillati</taxon>
        <taxon>Bacillota</taxon>
        <taxon>Clostridia</taxon>
        <taxon>Eubacteriales</taxon>
        <taxon>Oscillospiraceae</taxon>
        <taxon>Lawsonibacter</taxon>
    </lineage>
</organism>
<dbReference type="AlphaFoldDB" id="A0A8J6JJ61"/>
<evidence type="ECO:0000313" key="5">
    <source>
        <dbReference type="Proteomes" id="UP000607645"/>
    </source>
</evidence>
<dbReference type="PANTHER" id="PTHR43764">
    <property type="entry name" value="MOLYBDENUM COFACTOR BIOSYNTHESIS"/>
    <property type="match status" value="1"/>
</dbReference>
<dbReference type="InterPro" id="IPR004435">
    <property type="entry name" value="MobB_dom"/>
</dbReference>
<evidence type="ECO:0000256" key="1">
    <source>
        <dbReference type="ARBA" id="ARBA00005046"/>
    </source>
</evidence>
<gene>
    <name evidence="4" type="ORF">H8S62_04260</name>
</gene>
<dbReference type="InterPro" id="IPR027417">
    <property type="entry name" value="P-loop_NTPase"/>
</dbReference>
<comment type="caution">
    <text evidence="4">The sequence shown here is derived from an EMBL/GenBank/DDBJ whole genome shotgun (WGS) entry which is preliminary data.</text>
</comment>
<dbReference type="Proteomes" id="UP000607645">
    <property type="component" value="Unassembled WGS sequence"/>
</dbReference>
<dbReference type="SUPFAM" id="SSF53218">
    <property type="entry name" value="Molybdenum cofactor biosynthesis proteins"/>
    <property type="match status" value="1"/>
</dbReference>
<comment type="pathway">
    <text evidence="1">Cofactor biosynthesis; molybdopterin biosynthesis.</text>
</comment>
<keyword evidence="2" id="KW-0501">Molybdenum cofactor biosynthesis</keyword>
<keyword evidence="5" id="KW-1185">Reference proteome</keyword>
<dbReference type="Pfam" id="PF03205">
    <property type="entry name" value="MobB"/>
    <property type="match status" value="1"/>
</dbReference>
<evidence type="ECO:0000256" key="2">
    <source>
        <dbReference type="ARBA" id="ARBA00023150"/>
    </source>
</evidence>
<dbReference type="InterPro" id="IPR051920">
    <property type="entry name" value="MPT_Adenylyltrnsfr/MoaC-Rel"/>
</dbReference>
<feature type="domain" description="MoaB/Mog" evidence="3">
    <location>
        <begin position="189"/>
        <end position="331"/>
    </location>
</feature>
<evidence type="ECO:0000259" key="3">
    <source>
        <dbReference type="SMART" id="SM00852"/>
    </source>
</evidence>
<accession>A0A8J6JJ61</accession>
<dbReference type="InterPro" id="IPR036425">
    <property type="entry name" value="MoaB/Mog-like_dom_sf"/>
</dbReference>
<name>A0A8J6JJ61_9FIRM</name>